<dbReference type="RefSeq" id="WP_378207489.1">
    <property type="nucleotide sequence ID" value="NZ_JBHLZP010000215.1"/>
</dbReference>
<dbReference type="Gene3D" id="3.20.20.140">
    <property type="entry name" value="Metal-dependent hydrolases"/>
    <property type="match status" value="1"/>
</dbReference>
<accession>A0ABV5YNN7</accession>
<comment type="caution">
    <text evidence="2">The sequence shown here is derived from an EMBL/GenBank/DDBJ whole genome shotgun (WGS) entry which is preliminary data.</text>
</comment>
<sequence length="490" mass="52619">MCAEPARRRFLPVTGATGTGVTLDPLHFSATEAGAEQTRTIAGRFEPGAPDWVYVPVRVPPGVREIAASYTYDRPEPPAGTPGNALDLGAFDETGFRGWSGGARDSFTISRSEATPGYLPGPVRPGEWRVALGPYTVAPQGMNWTVTVTLRFGEPGPAFVPSHAPPRATGRGRAWYRGDMHLHSVHSDGAWLPEQIVAGARASGLDFIVSTEHNTSSAAGIWGHHARDDLLIIDGEEITTRNGHYTALGLPPGTWIDWRYRAVDGVISRFLKEIHRHGALAVAAHPFGPFVGGQWKFGYDQVDAIEVWNGPWTPDDEAALQLWNGLLVEGNRWIPAVGDSDSHKEDQAIGLPQNVVLADDLERGAILSAVKAGRLYVTESSAISLSFTAAAGSRTAGIGERLNAAPGEQVEVSLRSEGVAAGVIRLFTDEGQVFEGPVFEGPVFEGPVFKEKVGTAGWRTTPRVSPYVRAEVRHPDGSMAAFTNPIFLGR</sequence>
<proteinExistence type="predicted"/>
<evidence type="ECO:0000259" key="1">
    <source>
        <dbReference type="SMART" id="SM00481"/>
    </source>
</evidence>
<organism evidence="2 3">
    <name type="scientific">Actinoallomurus acaciae</name>
    <dbReference type="NCBI Taxonomy" id="502577"/>
    <lineage>
        <taxon>Bacteria</taxon>
        <taxon>Bacillati</taxon>
        <taxon>Actinomycetota</taxon>
        <taxon>Actinomycetes</taxon>
        <taxon>Streptosporangiales</taxon>
        <taxon>Thermomonosporaceae</taxon>
        <taxon>Actinoallomurus</taxon>
    </lineage>
</organism>
<protein>
    <submittedName>
        <fullName evidence="2">CehA/McbA family metallohydrolase</fullName>
    </submittedName>
</protein>
<dbReference type="InterPro" id="IPR006311">
    <property type="entry name" value="TAT_signal"/>
</dbReference>
<dbReference type="EMBL" id="JBHLZP010000215">
    <property type="protein sequence ID" value="MFB9835622.1"/>
    <property type="molecule type" value="Genomic_DNA"/>
</dbReference>
<gene>
    <name evidence="2" type="ORF">ACFFNX_25915</name>
</gene>
<feature type="domain" description="Polymerase/histidinol phosphatase N-terminal" evidence="1">
    <location>
        <begin position="178"/>
        <end position="242"/>
    </location>
</feature>
<dbReference type="InterPro" id="IPR052018">
    <property type="entry name" value="PHP_domain"/>
</dbReference>
<evidence type="ECO:0000313" key="2">
    <source>
        <dbReference type="EMBL" id="MFB9835622.1"/>
    </source>
</evidence>
<dbReference type="PROSITE" id="PS51318">
    <property type="entry name" value="TAT"/>
    <property type="match status" value="1"/>
</dbReference>
<dbReference type="SMART" id="SM00481">
    <property type="entry name" value="POLIIIAc"/>
    <property type="match status" value="1"/>
</dbReference>
<dbReference type="PANTHER" id="PTHR42924">
    <property type="entry name" value="EXONUCLEASE"/>
    <property type="match status" value="1"/>
</dbReference>
<dbReference type="PANTHER" id="PTHR42924:SF3">
    <property type="entry name" value="POLYMERASE_HISTIDINOL PHOSPHATASE N-TERMINAL DOMAIN-CONTAINING PROTEIN"/>
    <property type="match status" value="1"/>
</dbReference>
<dbReference type="NCBIfam" id="NF038032">
    <property type="entry name" value="CehA_McbA_metalo"/>
    <property type="match status" value="1"/>
</dbReference>
<evidence type="ECO:0000313" key="3">
    <source>
        <dbReference type="Proteomes" id="UP001589627"/>
    </source>
</evidence>
<name>A0ABV5YNN7_9ACTN</name>
<reference evidence="2 3" key="1">
    <citation type="submission" date="2024-09" db="EMBL/GenBank/DDBJ databases">
        <authorList>
            <person name="Sun Q."/>
            <person name="Mori K."/>
        </authorList>
    </citation>
    <scope>NUCLEOTIDE SEQUENCE [LARGE SCALE GENOMIC DNA]</scope>
    <source>
        <strain evidence="2 3">TBRC 0563</strain>
    </source>
</reference>
<keyword evidence="3" id="KW-1185">Reference proteome</keyword>
<dbReference type="InterPro" id="IPR003141">
    <property type="entry name" value="Pol/His_phosphatase_N"/>
</dbReference>
<dbReference type="InterPro" id="IPR016195">
    <property type="entry name" value="Pol/histidinol_Pase-like"/>
</dbReference>
<dbReference type="SUPFAM" id="SSF89550">
    <property type="entry name" value="PHP domain-like"/>
    <property type="match status" value="1"/>
</dbReference>
<dbReference type="Proteomes" id="UP001589627">
    <property type="component" value="Unassembled WGS sequence"/>
</dbReference>
<dbReference type="CDD" id="cd07432">
    <property type="entry name" value="PHP_HisPPase"/>
    <property type="match status" value="1"/>
</dbReference>